<dbReference type="OrthoDB" id="20872at2759"/>
<evidence type="ECO:0000313" key="2">
    <source>
        <dbReference type="EMBL" id="RSL53396.1"/>
    </source>
</evidence>
<dbReference type="Proteomes" id="UP000288168">
    <property type="component" value="Unassembled WGS sequence"/>
</dbReference>
<name>A0A428PKC2_9HYPO</name>
<evidence type="ECO:0000313" key="3">
    <source>
        <dbReference type="Proteomes" id="UP000288168"/>
    </source>
</evidence>
<protein>
    <recommendedName>
        <fullName evidence="1">DUF7779 domain-containing protein</fullName>
    </recommendedName>
</protein>
<gene>
    <name evidence="2" type="ORF">CEP54_010424</name>
</gene>
<sequence length="200" mass="23016">MIQEMEMAEGIELAKKRLPNDTPKELLIELLEVLEFIPLAITQASAFMAKRRKTVQPYLDLYQKSDITAVQGPQWRVPAFLLKDEFDFQDAVAMLKAFSFIDSNEEDTMFSTHRLVQLETRCWLDQEVPSETEKWAFAALNSVATHFPRPTSHPDARYFTLGESLLPHAELVLQHQFKIPSKVVELARARLLNSSGRYLH</sequence>
<feature type="domain" description="DUF7779" evidence="1">
    <location>
        <begin position="75"/>
        <end position="126"/>
    </location>
</feature>
<dbReference type="AlphaFoldDB" id="A0A428PKC2"/>
<accession>A0A428PKC2</accession>
<dbReference type="STRING" id="1325734.A0A428PKC2"/>
<dbReference type="EMBL" id="NKCI01000123">
    <property type="protein sequence ID" value="RSL53396.1"/>
    <property type="molecule type" value="Genomic_DNA"/>
</dbReference>
<dbReference type="Pfam" id="PF25000">
    <property type="entry name" value="DUF7779"/>
    <property type="match status" value="1"/>
</dbReference>
<organism evidence="2 3">
    <name type="scientific">Fusarium duplospermum</name>
    <dbReference type="NCBI Taxonomy" id="1325734"/>
    <lineage>
        <taxon>Eukaryota</taxon>
        <taxon>Fungi</taxon>
        <taxon>Dikarya</taxon>
        <taxon>Ascomycota</taxon>
        <taxon>Pezizomycotina</taxon>
        <taxon>Sordariomycetes</taxon>
        <taxon>Hypocreomycetidae</taxon>
        <taxon>Hypocreales</taxon>
        <taxon>Nectriaceae</taxon>
        <taxon>Fusarium</taxon>
        <taxon>Fusarium solani species complex</taxon>
    </lineage>
</organism>
<reference evidence="2 3" key="1">
    <citation type="submission" date="2017-06" db="EMBL/GenBank/DDBJ databases">
        <title>Comparative genomic analysis of Ambrosia Fusariam Clade fungi.</title>
        <authorList>
            <person name="Stajich J.E."/>
            <person name="Carrillo J."/>
            <person name="Kijimoto T."/>
            <person name="Eskalen A."/>
            <person name="O'Donnell K."/>
            <person name="Kasson M."/>
        </authorList>
    </citation>
    <scope>NUCLEOTIDE SEQUENCE [LARGE SCALE GENOMIC DNA]</scope>
    <source>
        <strain evidence="2 3">NRRL62584</strain>
    </source>
</reference>
<evidence type="ECO:0000259" key="1">
    <source>
        <dbReference type="Pfam" id="PF25000"/>
    </source>
</evidence>
<comment type="caution">
    <text evidence="2">The sequence shown here is derived from an EMBL/GenBank/DDBJ whole genome shotgun (WGS) entry which is preliminary data.</text>
</comment>
<keyword evidence="3" id="KW-1185">Reference proteome</keyword>
<dbReference type="InterPro" id="IPR056681">
    <property type="entry name" value="DUF7779"/>
</dbReference>
<proteinExistence type="predicted"/>